<accession>A0A8H5ER44</accession>
<dbReference type="Proteomes" id="UP000567179">
    <property type="component" value="Unassembled WGS sequence"/>
</dbReference>
<dbReference type="AlphaFoldDB" id="A0A8H5ER44"/>
<proteinExistence type="predicted"/>
<sequence length="741" mass="84423">MKAKWRSPVYAFFKPTPMIRTVKGRRAHTFECLAKSCLAKGADPRYVNRYLDTGDVSSTSNLRKHARICFGEQALTAADDTNDIAHAREVVKAALAEQAPLTAMFERMSKGKGKVTYSHTQHTKTEVKEAIVRWVTENHRPFNIVSDEWFLMLMKTGRPTHYIPSPATVSRDVKNVFVRCRERIAKMLQEYDGELNFATDAWTSPNDKALIAISVHFELKGEPASMLLDLVEVARSHSGVNLAEAFSDVLHEFGIENKMLSVCCDNASNMDTFTNELPALVPSFAGEAARTRCFAHIVNLTAKALLRQFDVPKKDADDALDDAARELRQLASNIEAEEQMAQGVDEAESDDEDGWVDYRDEMTEAERKKLEKCIAPMRLLLVKLRKIAFTTKRSSTLILPRWYELVAEFGLRRRKMPRDVLTRWNSTYDMLEFAIEYREVIDAITDERDMKMRKYELDDTEWKIAEELRDILLVFKDATLFFSRANSSLANVIPSMDLIDEKLATAAADDSEYSLAIRASATVAKRLMNKYYSATDLSEVYRISMVLHPRHKLQYFKKAGWTDAWIADAKKLVVDAYELKYKTYSAPLGACPQKKKAASLTKSKSKGNMFDDHPGLAPLTSEAGDEIERYLLAGCEDVKDGLMWWYEHRHTYPRLSRMARDYLSIPPTSVNVERVFSQGRILLSHLRNRLSSATIRASMCVGEWSRMGFVRTQDITATAVLEDVEEGEDEYLELDWDKICI</sequence>
<dbReference type="PANTHER" id="PTHR46481:SF10">
    <property type="entry name" value="ZINC FINGER BED DOMAIN-CONTAINING PROTEIN 39"/>
    <property type="match status" value="1"/>
</dbReference>
<organism evidence="8 9">
    <name type="scientific">Psilocybe cf. subviscida</name>
    <dbReference type="NCBI Taxonomy" id="2480587"/>
    <lineage>
        <taxon>Eukaryota</taxon>
        <taxon>Fungi</taxon>
        <taxon>Dikarya</taxon>
        <taxon>Basidiomycota</taxon>
        <taxon>Agaricomycotina</taxon>
        <taxon>Agaricomycetes</taxon>
        <taxon>Agaricomycetidae</taxon>
        <taxon>Agaricales</taxon>
        <taxon>Agaricineae</taxon>
        <taxon>Strophariaceae</taxon>
        <taxon>Psilocybe</taxon>
    </lineage>
</organism>
<dbReference type="GO" id="GO:0046983">
    <property type="term" value="F:protein dimerization activity"/>
    <property type="evidence" value="ECO:0007669"/>
    <property type="project" value="InterPro"/>
</dbReference>
<reference evidence="8 9" key="1">
    <citation type="journal article" date="2020" name="ISME J.">
        <title>Uncovering the hidden diversity of litter-decomposition mechanisms in mushroom-forming fungi.</title>
        <authorList>
            <person name="Floudas D."/>
            <person name="Bentzer J."/>
            <person name="Ahren D."/>
            <person name="Johansson T."/>
            <person name="Persson P."/>
            <person name="Tunlid A."/>
        </authorList>
    </citation>
    <scope>NUCLEOTIDE SEQUENCE [LARGE SCALE GENOMIC DNA]</scope>
    <source>
        <strain evidence="8 9">CBS 101986</strain>
    </source>
</reference>
<comment type="subcellular location">
    <subcellularLocation>
        <location evidence="1">Nucleus</location>
    </subcellularLocation>
</comment>
<keyword evidence="9" id="KW-1185">Reference proteome</keyword>
<evidence type="ECO:0000256" key="5">
    <source>
        <dbReference type="ARBA" id="ARBA00023242"/>
    </source>
</evidence>
<dbReference type="InterPro" id="IPR052035">
    <property type="entry name" value="ZnF_BED_domain_contain"/>
</dbReference>
<dbReference type="SUPFAM" id="SSF53098">
    <property type="entry name" value="Ribonuclease H-like"/>
    <property type="match status" value="1"/>
</dbReference>
<evidence type="ECO:0000256" key="2">
    <source>
        <dbReference type="ARBA" id="ARBA00022723"/>
    </source>
</evidence>
<dbReference type="GO" id="GO:0005634">
    <property type="term" value="C:nucleus"/>
    <property type="evidence" value="ECO:0007669"/>
    <property type="project" value="UniProtKB-SubCell"/>
</dbReference>
<evidence type="ECO:0000259" key="7">
    <source>
        <dbReference type="Pfam" id="PF05699"/>
    </source>
</evidence>
<feature type="coiled-coil region" evidence="6">
    <location>
        <begin position="313"/>
        <end position="340"/>
    </location>
</feature>
<dbReference type="OrthoDB" id="2677917at2759"/>
<comment type="caution">
    <text evidence="8">The sequence shown here is derived from an EMBL/GenBank/DDBJ whole genome shotgun (WGS) entry which is preliminary data.</text>
</comment>
<keyword evidence="2" id="KW-0479">Metal-binding</keyword>
<protein>
    <recommendedName>
        <fullName evidence="7">HAT C-terminal dimerisation domain-containing protein</fullName>
    </recommendedName>
</protein>
<evidence type="ECO:0000313" key="8">
    <source>
        <dbReference type="EMBL" id="KAF5309387.1"/>
    </source>
</evidence>
<evidence type="ECO:0000313" key="9">
    <source>
        <dbReference type="Proteomes" id="UP000567179"/>
    </source>
</evidence>
<gene>
    <name evidence="8" type="ORF">D9619_012291</name>
</gene>
<evidence type="ECO:0000256" key="3">
    <source>
        <dbReference type="ARBA" id="ARBA00022771"/>
    </source>
</evidence>
<evidence type="ECO:0000256" key="4">
    <source>
        <dbReference type="ARBA" id="ARBA00022833"/>
    </source>
</evidence>
<dbReference type="InterPro" id="IPR008906">
    <property type="entry name" value="HATC_C_dom"/>
</dbReference>
<dbReference type="PANTHER" id="PTHR46481">
    <property type="entry name" value="ZINC FINGER BED DOMAIN-CONTAINING PROTEIN 4"/>
    <property type="match status" value="1"/>
</dbReference>
<dbReference type="EMBL" id="JAACJJ010000059">
    <property type="protein sequence ID" value="KAF5309387.1"/>
    <property type="molecule type" value="Genomic_DNA"/>
</dbReference>
<keyword evidence="5" id="KW-0539">Nucleus</keyword>
<dbReference type="SUPFAM" id="SSF140996">
    <property type="entry name" value="Hermes dimerisation domain"/>
    <property type="match status" value="1"/>
</dbReference>
<feature type="domain" description="HAT C-terminal dimerisation" evidence="7">
    <location>
        <begin position="626"/>
        <end position="704"/>
    </location>
</feature>
<evidence type="ECO:0000256" key="1">
    <source>
        <dbReference type="ARBA" id="ARBA00004123"/>
    </source>
</evidence>
<keyword evidence="3" id="KW-0863">Zinc-finger</keyword>
<evidence type="ECO:0000256" key="6">
    <source>
        <dbReference type="SAM" id="Coils"/>
    </source>
</evidence>
<name>A0A8H5ER44_9AGAR</name>
<dbReference type="Pfam" id="PF05699">
    <property type="entry name" value="Dimer_Tnp_hAT"/>
    <property type="match status" value="1"/>
</dbReference>
<keyword evidence="4" id="KW-0862">Zinc</keyword>
<dbReference type="InterPro" id="IPR012337">
    <property type="entry name" value="RNaseH-like_sf"/>
</dbReference>
<keyword evidence="6" id="KW-0175">Coiled coil</keyword>
<dbReference type="GO" id="GO:0008270">
    <property type="term" value="F:zinc ion binding"/>
    <property type="evidence" value="ECO:0007669"/>
    <property type="project" value="UniProtKB-KW"/>
</dbReference>